<organism evidence="2 3">
    <name type="scientific">Rhynocoris fuscipes</name>
    <dbReference type="NCBI Taxonomy" id="488301"/>
    <lineage>
        <taxon>Eukaryota</taxon>
        <taxon>Metazoa</taxon>
        <taxon>Ecdysozoa</taxon>
        <taxon>Arthropoda</taxon>
        <taxon>Hexapoda</taxon>
        <taxon>Insecta</taxon>
        <taxon>Pterygota</taxon>
        <taxon>Neoptera</taxon>
        <taxon>Paraneoptera</taxon>
        <taxon>Hemiptera</taxon>
        <taxon>Heteroptera</taxon>
        <taxon>Panheteroptera</taxon>
        <taxon>Cimicomorpha</taxon>
        <taxon>Reduviidae</taxon>
        <taxon>Harpactorinae</taxon>
        <taxon>Harpactorini</taxon>
        <taxon>Rhynocoris</taxon>
    </lineage>
</organism>
<gene>
    <name evidence="2" type="ORF">O3M35_012021</name>
</gene>
<evidence type="ECO:0000256" key="1">
    <source>
        <dbReference type="SAM" id="MobiDB-lite"/>
    </source>
</evidence>
<dbReference type="EMBL" id="JAPXFL010000009">
    <property type="protein sequence ID" value="KAK9501280.1"/>
    <property type="molecule type" value="Genomic_DNA"/>
</dbReference>
<dbReference type="Pfam" id="PF14924">
    <property type="entry name" value="MAP10_N"/>
    <property type="match status" value="1"/>
</dbReference>
<dbReference type="AlphaFoldDB" id="A0AAW1CUV6"/>
<feature type="region of interest" description="Disordered" evidence="1">
    <location>
        <begin position="161"/>
        <end position="200"/>
    </location>
</feature>
<keyword evidence="3" id="KW-1185">Reference proteome</keyword>
<proteinExistence type="predicted"/>
<evidence type="ECO:0000313" key="3">
    <source>
        <dbReference type="Proteomes" id="UP001461498"/>
    </source>
</evidence>
<name>A0AAW1CUV6_9HEMI</name>
<sequence length="398" mass="44270">MDKGILESDHLLDVLTAPQLYSFELWIETINLDQSKIKLSEKVENEKQPIVIQSKSNITTVSSRDSGHSTKGRIKRGISNEDYLLSNGLKPLRVRFNLFGMKIVSIMQIEFDKLINLWMNDDNNGLKGFSQDSSTYSVSPATNSSTKTNVSSKKFLKSNATTTGSNKIKKQETKNVSSGSAFKGLGSKETNGIKPEQRRKSQTEYLIHLDEVINLIDEELFFPKNDDVMKRGANATFAMAPIQLIQSLQSGGIKITVDRYGGRKTDAGDHQGEGKLILPKQWIETVLTVANEPKLAPKILEMDDNIKIMDTSGKEVGTMDYSITLTCHAGCTVSTAMPSEVGLCVSLTESQNQAKVCHKPIINKKISYQSVMRKSINEDQEILFQPSTCMKSTRPTKY</sequence>
<accession>A0AAW1CUV6</accession>
<evidence type="ECO:0000313" key="2">
    <source>
        <dbReference type="EMBL" id="KAK9501280.1"/>
    </source>
</evidence>
<evidence type="ECO:0008006" key="4">
    <source>
        <dbReference type="Google" id="ProtNLM"/>
    </source>
</evidence>
<comment type="caution">
    <text evidence="2">The sequence shown here is derived from an EMBL/GenBank/DDBJ whole genome shotgun (WGS) entry which is preliminary data.</text>
</comment>
<protein>
    <recommendedName>
        <fullName evidence="4">Vitellogenin</fullName>
    </recommendedName>
</protein>
<reference evidence="2 3" key="1">
    <citation type="submission" date="2022-12" db="EMBL/GenBank/DDBJ databases">
        <title>Chromosome-level genome assembly of true bugs.</title>
        <authorList>
            <person name="Ma L."/>
            <person name="Li H."/>
        </authorList>
    </citation>
    <scope>NUCLEOTIDE SEQUENCE [LARGE SCALE GENOMIC DNA]</scope>
    <source>
        <strain evidence="2">Lab_2022b</strain>
    </source>
</reference>
<dbReference type="Proteomes" id="UP001461498">
    <property type="component" value="Unassembled WGS sequence"/>
</dbReference>